<keyword evidence="2 5" id="KW-0560">Oxidoreductase</keyword>
<dbReference type="SUPFAM" id="SSF81935">
    <property type="entry name" value="N-terminal domain of bifunctional PutA protein"/>
    <property type="match status" value="1"/>
</dbReference>
<dbReference type="InterPro" id="IPR024082">
    <property type="entry name" value="PRODH_PutA_dom_II"/>
</dbReference>
<dbReference type="RefSeq" id="WP_343841933.1">
    <property type="nucleotide sequence ID" value="NZ_BAAAEI010000006.1"/>
</dbReference>
<dbReference type="SUPFAM" id="SSF53720">
    <property type="entry name" value="ALDH-like"/>
    <property type="match status" value="1"/>
</dbReference>
<evidence type="ECO:0000259" key="9">
    <source>
        <dbReference type="Pfam" id="PF18327"/>
    </source>
</evidence>
<evidence type="ECO:0000256" key="2">
    <source>
        <dbReference type="ARBA" id="ARBA00023002"/>
    </source>
</evidence>
<dbReference type="InterPro" id="IPR024090">
    <property type="entry name" value="PRODH_PutA_dom_I"/>
</dbReference>
<reference evidence="11" key="1">
    <citation type="journal article" date="2019" name="Int. J. Syst. Evol. Microbiol.">
        <title>The Global Catalogue of Microorganisms (GCM) 10K type strain sequencing project: providing services to taxonomists for standard genome sequencing and annotation.</title>
        <authorList>
            <consortium name="The Broad Institute Genomics Platform"/>
            <consortium name="The Broad Institute Genome Sequencing Center for Infectious Disease"/>
            <person name="Wu L."/>
            <person name="Ma J."/>
        </authorList>
    </citation>
    <scope>NUCLEOTIDE SEQUENCE [LARGE SCALE GENOMIC DNA]</scope>
    <source>
        <strain evidence="11">JCM 13378</strain>
    </source>
</reference>
<proteinExistence type="inferred from homology"/>
<dbReference type="InterPro" id="IPR005933">
    <property type="entry name" value="PutA_C"/>
</dbReference>
<organism evidence="10 11">
    <name type="scientific">Bowmanella denitrificans</name>
    <dbReference type="NCBI Taxonomy" id="366582"/>
    <lineage>
        <taxon>Bacteria</taxon>
        <taxon>Pseudomonadati</taxon>
        <taxon>Pseudomonadota</taxon>
        <taxon>Gammaproteobacteria</taxon>
        <taxon>Alteromonadales</taxon>
        <taxon>Alteromonadaceae</taxon>
        <taxon>Bowmanella</taxon>
    </lineage>
</organism>
<evidence type="ECO:0000313" key="11">
    <source>
        <dbReference type="Proteomes" id="UP001501757"/>
    </source>
</evidence>
<keyword evidence="5" id="KW-0678">Repressor</keyword>
<comment type="function">
    <text evidence="5">Oxidizes proline to glutamate for use as a carbon and nitrogen source.</text>
</comment>
<dbReference type="InterPro" id="IPR016161">
    <property type="entry name" value="Ald_DH/histidinol_DH"/>
</dbReference>
<dbReference type="PANTHER" id="PTHR42862">
    <property type="entry name" value="DELTA-1-PYRROLINE-5-CARBOXYLATE DEHYDROGENASE 1, ISOFORM A-RELATED"/>
    <property type="match status" value="1"/>
</dbReference>
<dbReference type="InterPro" id="IPR025703">
    <property type="entry name" value="Bifunct_PutA"/>
</dbReference>
<dbReference type="InterPro" id="IPR041349">
    <property type="entry name" value="PRODH"/>
</dbReference>
<protein>
    <recommendedName>
        <fullName evidence="5">Bifunctional protein PutA</fullName>
    </recommendedName>
    <domain>
        <recommendedName>
            <fullName evidence="5">Proline dehydrogenase</fullName>
            <ecNumber evidence="5">1.5.5.2</ecNumber>
        </recommendedName>
        <alternativeName>
            <fullName evidence="5">Proline oxidase</fullName>
        </alternativeName>
    </domain>
    <domain>
        <recommendedName>
            <fullName evidence="5">Delta-1-pyrroline-5-carboxylate dehydrogenase</fullName>
            <shortName evidence="5">P5C dehydrogenase</shortName>
            <ecNumber evidence="5">1.2.1.88</ecNumber>
        </recommendedName>
        <alternativeName>
            <fullName evidence="5">L-glutamate gamma-semialdehyde dehydrogenase</fullName>
        </alternativeName>
    </domain>
</protein>
<keyword evidence="5" id="KW-0804">Transcription</keyword>
<keyword evidence="5" id="KW-0642">Proline metabolism</keyword>
<comment type="caution">
    <text evidence="10">The sequence shown here is derived from an EMBL/GenBank/DDBJ whole genome shotgun (WGS) entry which is preliminary data.</text>
</comment>
<keyword evidence="5" id="KW-0805">Transcription regulation</keyword>
<dbReference type="CDD" id="cd07125">
    <property type="entry name" value="ALDH_PutA-P5CDH"/>
    <property type="match status" value="1"/>
</dbReference>
<evidence type="ECO:0000259" key="8">
    <source>
        <dbReference type="Pfam" id="PF14850"/>
    </source>
</evidence>
<dbReference type="InterPro" id="IPR029041">
    <property type="entry name" value="FAD-linked_oxidoreductase-like"/>
</dbReference>
<evidence type="ECO:0000256" key="5">
    <source>
        <dbReference type="PIRNR" id="PIRNR000197"/>
    </source>
</evidence>
<dbReference type="InterPro" id="IPR024089">
    <property type="entry name" value="PRODH_PutA_dom_I/II"/>
</dbReference>
<dbReference type="InterPro" id="IPR050485">
    <property type="entry name" value="Proline_metab_enzyme"/>
</dbReference>
<dbReference type="EC" id="1.5.5.2" evidence="5"/>
<dbReference type="InterPro" id="IPR002872">
    <property type="entry name" value="Proline_DH_dom"/>
</dbReference>
<dbReference type="Pfam" id="PF01619">
    <property type="entry name" value="Pro_dh"/>
    <property type="match status" value="1"/>
</dbReference>
<comment type="catalytic activity">
    <reaction evidence="4 5">
        <text>L-glutamate 5-semialdehyde + NAD(+) + H2O = L-glutamate + NADH + 2 H(+)</text>
        <dbReference type="Rhea" id="RHEA:30235"/>
        <dbReference type="ChEBI" id="CHEBI:15377"/>
        <dbReference type="ChEBI" id="CHEBI:15378"/>
        <dbReference type="ChEBI" id="CHEBI:29985"/>
        <dbReference type="ChEBI" id="CHEBI:57540"/>
        <dbReference type="ChEBI" id="CHEBI:57945"/>
        <dbReference type="ChEBI" id="CHEBI:58066"/>
        <dbReference type="EC" id="1.2.1.88"/>
    </reaction>
</comment>
<comment type="catalytic activity">
    <reaction evidence="5">
        <text>L-proline + a quinone = (S)-1-pyrroline-5-carboxylate + a quinol + H(+)</text>
        <dbReference type="Rhea" id="RHEA:23784"/>
        <dbReference type="ChEBI" id="CHEBI:15378"/>
        <dbReference type="ChEBI" id="CHEBI:17388"/>
        <dbReference type="ChEBI" id="CHEBI:24646"/>
        <dbReference type="ChEBI" id="CHEBI:60039"/>
        <dbReference type="ChEBI" id="CHEBI:132124"/>
        <dbReference type="EC" id="1.5.5.2"/>
    </reaction>
</comment>
<dbReference type="NCBIfam" id="NF008869">
    <property type="entry name" value="PRK11904.1"/>
    <property type="match status" value="1"/>
</dbReference>
<evidence type="ECO:0000313" key="10">
    <source>
        <dbReference type="EMBL" id="GAA0345519.1"/>
    </source>
</evidence>
<evidence type="ECO:0000259" key="7">
    <source>
        <dbReference type="Pfam" id="PF01619"/>
    </source>
</evidence>
<feature type="domain" description="Proline utilization A proline dehydrogenase N-terminal" evidence="9">
    <location>
        <begin position="12"/>
        <end position="55"/>
    </location>
</feature>
<comment type="cofactor">
    <cofactor evidence="5">
        <name>FAD</name>
        <dbReference type="ChEBI" id="CHEBI:57692"/>
    </cofactor>
</comment>
<dbReference type="Gene3D" id="3.40.309.10">
    <property type="entry name" value="Aldehyde Dehydrogenase, Chain A, domain 2"/>
    <property type="match status" value="1"/>
</dbReference>
<keyword evidence="3 5" id="KW-0520">NAD</keyword>
<evidence type="ECO:0000259" key="6">
    <source>
        <dbReference type="Pfam" id="PF00171"/>
    </source>
</evidence>
<keyword evidence="5" id="KW-0285">Flavoprotein</keyword>
<dbReference type="Pfam" id="PF18327">
    <property type="entry name" value="PRODH"/>
    <property type="match status" value="1"/>
</dbReference>
<dbReference type="PROSITE" id="PS00070">
    <property type="entry name" value="ALDEHYDE_DEHYDR_CYS"/>
    <property type="match status" value="1"/>
</dbReference>
<dbReference type="Gene3D" id="3.20.20.220">
    <property type="match status" value="1"/>
</dbReference>
<name>A0ABP3GKJ7_9ALTE</name>
<dbReference type="InterPro" id="IPR015590">
    <property type="entry name" value="Aldehyde_DH_dom"/>
</dbReference>
<dbReference type="PANTHER" id="PTHR42862:SF1">
    <property type="entry name" value="DELTA-1-PYRROLINE-5-CARBOXYLATE DEHYDROGENASE 2, ISOFORM A-RELATED"/>
    <property type="match status" value="1"/>
</dbReference>
<keyword evidence="11" id="KW-1185">Reference proteome</keyword>
<dbReference type="EC" id="1.2.1.88" evidence="5"/>
<dbReference type="NCBIfam" id="TIGR01238">
    <property type="entry name" value="D1pyr5carbox3"/>
    <property type="match status" value="1"/>
</dbReference>
<sequence>MLFSTPLPPICALRQQIRDHYHCDEAGLINQLVALASLDDSAKAQAKCQAHQLVTHMQQAAAGMMESLLQEYALSSEEGVILMCLAEALLRIPDSATRDALIAEKLGQGNWHSHLGNSHSLFVNLSSLGLVSGKSMLASKQSEKRFGGMLKRLGAPLVRQAMRFAMALLGGQFVTGQSIEKACQHAKAQEQRGYRYSYDMLGEGARTQHDADRYFASYQHAIMALTGIAGNVAASPGISVKLSAIHPRYELAQQGRVMSELVPRLLQLAVLAKRQHIGLTVDAEEADRLDLSLDVIEAVFLSPELQGWDGFGLAVQAYQKRALPLIHWLAALAAKAQRRLNVRLVKGAYWDSEIKLAQQHGLADYPVFTRKQNTDISYQACARALLEAKWIYPQFATHNAYTLACILEMAGEQRDFEFQRLHGMGEAMYDPLVTSNKLHCRIYAPVGKYADLLPYLVRRLLENGANTSFVNLVQNKQLNLASLLADPVDAILVMSDKRNPHIVLPKAIYGNERNNAEGLDVHHHNDLLPLDAALDNWWQQHQQRLSEPQQDDHQAYLEVRNPANRQQVLAWLKAHSEDDIASAIRRADGAFGTWSSGALSERAAVLMRFADSMEKQQTELLGLCLKEAGKTLDDAVAEVREAVDFCRYYAQQALADQQPNLNALGTVLCISPWNFPLAIFVGQVVAALVCGNTVVAKPAEQTSLIALRAADMLYQAGLTADALQVVLARGAVVGKVCLPDPRIQAVMFTGSNATCAHIAAQLAKRAESIPLIAETGGQNCMIVDSTALLEQVVDDVIQSGFKSAGQRCSALRVLYVQEDIADALITMLQGAMAQLSVSDPALLATDIGPLIDAKALDSLQRHAQRMDKQARLLAKIEPDLPKDQGFFFAPRLYEISAISQLKEEVFGPCVHLVRFAAAELDQVVAQINSTGFGLTAGIHSRLAERADKLARQLQVGNVYINRNMVGAVVGVQPFGGRGLSGTGPKAGGPLYLSRLQKPAATPHSMQSCWPAVAEQPPLTLDSRPLQSWQTVTLAERERQLRSVLAMLKLPGEDRAELERLTDTLFSQARTWLARPLSLPGPTGERNELHFEPRGWLLYLVAGRQDRHLYQALLSALISGNGLIIACLGHTPEWLKAMQQSALPLQIVSFTPALLAHPALSGVISSPDCGYNALVQQALVTRPGALLPLICEPGGQRLLQRMWLEKTLTVNTTAIGGNASLMLIEDSAPSGAMPPQGLASALGA</sequence>
<dbReference type="InterPro" id="IPR016160">
    <property type="entry name" value="Ald_DH_CS_CYS"/>
</dbReference>
<feature type="domain" description="Proline dehydrogenase" evidence="7">
    <location>
        <begin position="184"/>
        <end position="471"/>
    </location>
</feature>
<feature type="domain" description="Proline dehydrogenase PutA" evidence="8">
    <location>
        <begin position="64"/>
        <end position="173"/>
    </location>
</feature>
<dbReference type="Gene3D" id="3.40.605.10">
    <property type="entry name" value="Aldehyde Dehydrogenase, Chain A, domain 1"/>
    <property type="match status" value="1"/>
</dbReference>
<dbReference type="SUPFAM" id="SSF51730">
    <property type="entry name" value="FAD-linked oxidoreductase"/>
    <property type="match status" value="1"/>
</dbReference>
<evidence type="ECO:0000256" key="3">
    <source>
        <dbReference type="ARBA" id="ARBA00023027"/>
    </source>
</evidence>
<comment type="similarity">
    <text evidence="5">In the C-terminal section; belongs to the aldehyde dehydrogenase family.</text>
</comment>
<dbReference type="Pfam" id="PF14850">
    <property type="entry name" value="Pro_dh-DNA_bdg"/>
    <property type="match status" value="1"/>
</dbReference>
<dbReference type="Gene3D" id="1.20.5.460">
    <property type="entry name" value="Single helix bin"/>
    <property type="match status" value="1"/>
</dbReference>
<comment type="pathway">
    <text evidence="1 5">Amino-acid degradation; L-proline degradation into L-glutamate; L-glutamate from L-proline: step 2/2.</text>
</comment>
<comment type="pathway">
    <text evidence="5">Amino-acid degradation; L-proline degradation into L-glutamate; L-glutamate from L-proline: step 1/2.</text>
</comment>
<dbReference type="InterPro" id="IPR016163">
    <property type="entry name" value="Ald_DH_C"/>
</dbReference>
<dbReference type="PIRSF" id="PIRSF000197">
    <property type="entry name" value="Bifunct_PutA"/>
    <property type="match status" value="1"/>
</dbReference>
<evidence type="ECO:0000256" key="4">
    <source>
        <dbReference type="ARBA" id="ARBA00048142"/>
    </source>
</evidence>
<gene>
    <name evidence="10" type="primary">putA_2</name>
    <name evidence="10" type="ORF">GCM10009092_07500</name>
</gene>
<dbReference type="InterPro" id="IPR016162">
    <property type="entry name" value="Ald_DH_N"/>
</dbReference>
<accession>A0ABP3GKJ7</accession>
<keyword evidence="5" id="KW-0238">DNA-binding</keyword>
<dbReference type="Gene3D" id="1.20.5.550">
    <property type="entry name" value="Single Helix bin"/>
    <property type="match status" value="1"/>
</dbReference>
<keyword evidence="5" id="KW-0274">FAD</keyword>
<dbReference type="Pfam" id="PF00171">
    <property type="entry name" value="Aldedh"/>
    <property type="match status" value="1"/>
</dbReference>
<feature type="domain" description="Aldehyde dehydrogenase" evidence="6">
    <location>
        <begin position="554"/>
        <end position="992"/>
    </location>
</feature>
<comment type="similarity">
    <text evidence="5">In the N-terminal section; belongs to the proline dehydrogenase family.</text>
</comment>
<evidence type="ECO:0000256" key="1">
    <source>
        <dbReference type="ARBA" id="ARBA00004786"/>
    </source>
</evidence>
<dbReference type="Proteomes" id="UP001501757">
    <property type="component" value="Unassembled WGS sequence"/>
</dbReference>
<dbReference type="EMBL" id="BAAAEI010000006">
    <property type="protein sequence ID" value="GAA0345519.1"/>
    <property type="molecule type" value="Genomic_DNA"/>
</dbReference>